<dbReference type="OrthoDB" id="6127264at2759"/>
<dbReference type="WBParaSite" id="nOo.2.0.1.t09878-RA">
    <property type="protein sequence ID" value="nOo.2.0.1.t09878-RA"/>
    <property type="gene ID" value="nOo.2.0.1.g09878"/>
</dbReference>
<dbReference type="Pfam" id="PF00084">
    <property type="entry name" value="Sushi"/>
    <property type="match status" value="1"/>
</dbReference>
<dbReference type="CDD" id="cd00033">
    <property type="entry name" value="CCP"/>
    <property type="match status" value="1"/>
</dbReference>
<evidence type="ECO:0000313" key="5">
    <source>
        <dbReference type="EMBL" id="VDM93560.1"/>
    </source>
</evidence>
<evidence type="ECO:0000256" key="3">
    <source>
        <dbReference type="SAM" id="SignalP"/>
    </source>
</evidence>
<evidence type="ECO:0000313" key="7">
    <source>
        <dbReference type="WBParaSite" id="nOo.2.0.1.t09878-RA"/>
    </source>
</evidence>
<reference evidence="7" key="1">
    <citation type="submission" date="2016-06" db="UniProtKB">
        <authorList>
            <consortium name="WormBaseParasite"/>
        </authorList>
    </citation>
    <scope>IDENTIFICATION</scope>
</reference>
<evidence type="ECO:0000256" key="2">
    <source>
        <dbReference type="PROSITE-ProRule" id="PRU00302"/>
    </source>
</evidence>
<dbReference type="Proteomes" id="UP000271087">
    <property type="component" value="Unassembled WGS sequence"/>
</dbReference>
<dbReference type="SUPFAM" id="SSF57535">
    <property type="entry name" value="Complement control module/SCR domain"/>
    <property type="match status" value="1"/>
</dbReference>
<dbReference type="PROSITE" id="PS50923">
    <property type="entry name" value="SUSHI"/>
    <property type="match status" value="1"/>
</dbReference>
<dbReference type="InterPro" id="IPR035976">
    <property type="entry name" value="Sushi/SCR/CCP_sf"/>
</dbReference>
<dbReference type="InterPro" id="IPR000436">
    <property type="entry name" value="Sushi_SCR_CCP_dom"/>
</dbReference>
<dbReference type="Gene3D" id="2.10.70.10">
    <property type="entry name" value="Complement Module, domain 1"/>
    <property type="match status" value="1"/>
</dbReference>
<sequence>MIFHILLAYLLIKTAVSFKEECTLIRSNIASCPSPMTTIPHFVFTPELINLNAIKYPHGTVAMLVCPPNQYLEVHGSRWRVCNNGTWSGPFGKCKPLGT</sequence>
<feature type="domain" description="Sushi" evidence="4">
    <location>
        <begin position="30"/>
        <end position="96"/>
    </location>
</feature>
<evidence type="ECO:0000259" key="4">
    <source>
        <dbReference type="PROSITE" id="PS50923"/>
    </source>
</evidence>
<proteinExistence type="predicted"/>
<feature type="chain" id="PRO_5043137685" evidence="3">
    <location>
        <begin position="18"/>
        <end position="99"/>
    </location>
</feature>
<keyword evidence="1" id="KW-1015">Disulfide bond</keyword>
<evidence type="ECO:0000256" key="1">
    <source>
        <dbReference type="ARBA" id="ARBA00023157"/>
    </source>
</evidence>
<keyword evidence="2" id="KW-0768">Sushi</keyword>
<keyword evidence="6" id="KW-1185">Reference proteome</keyword>
<dbReference type="EMBL" id="UYRW01005156">
    <property type="protein sequence ID" value="VDM93560.1"/>
    <property type="molecule type" value="Genomic_DNA"/>
</dbReference>
<evidence type="ECO:0000313" key="6">
    <source>
        <dbReference type="Proteomes" id="UP000271087"/>
    </source>
</evidence>
<dbReference type="SMART" id="SM00032">
    <property type="entry name" value="CCP"/>
    <property type="match status" value="1"/>
</dbReference>
<name>A0A182EP23_ONCOC</name>
<organism evidence="7">
    <name type="scientific">Onchocerca ochengi</name>
    <name type="common">Filarial nematode worm</name>
    <dbReference type="NCBI Taxonomy" id="42157"/>
    <lineage>
        <taxon>Eukaryota</taxon>
        <taxon>Metazoa</taxon>
        <taxon>Ecdysozoa</taxon>
        <taxon>Nematoda</taxon>
        <taxon>Chromadorea</taxon>
        <taxon>Rhabditida</taxon>
        <taxon>Spirurina</taxon>
        <taxon>Spiruromorpha</taxon>
        <taxon>Filarioidea</taxon>
        <taxon>Onchocercidae</taxon>
        <taxon>Onchocerca</taxon>
    </lineage>
</organism>
<accession>A0A182EP23</accession>
<protein>
    <submittedName>
        <fullName evidence="7">Sushi domain-containing protein</fullName>
    </submittedName>
</protein>
<dbReference type="AlphaFoldDB" id="A0A182EP23"/>
<reference evidence="5 6" key="2">
    <citation type="submission" date="2018-08" db="EMBL/GenBank/DDBJ databases">
        <authorList>
            <person name="Laetsch R D."/>
            <person name="Stevens L."/>
            <person name="Kumar S."/>
            <person name="Blaxter L. M."/>
        </authorList>
    </citation>
    <scope>NUCLEOTIDE SEQUENCE [LARGE SCALE GENOMIC DNA]</scope>
</reference>
<keyword evidence="3" id="KW-0732">Signal</keyword>
<comment type="caution">
    <text evidence="2">Lacks conserved residue(s) required for the propagation of feature annotation.</text>
</comment>
<gene>
    <name evidence="5" type="ORF">NOO_LOCUS9878</name>
</gene>
<feature type="signal peptide" evidence="3">
    <location>
        <begin position="1"/>
        <end position="17"/>
    </location>
</feature>